<dbReference type="PANTHER" id="PTHR35010:SF2">
    <property type="entry name" value="BLL4672 PROTEIN"/>
    <property type="match status" value="1"/>
</dbReference>
<dbReference type="AlphaFoldDB" id="A0A4V5V095"/>
<dbReference type="PROSITE" id="PS50943">
    <property type="entry name" value="HTH_CROC1"/>
    <property type="match status" value="1"/>
</dbReference>
<sequence length="284" mass="30824">MNTRRQLGEFLQIRRSRLRPEDVGVATYGDRRRVPGLRREELALLAGVSSSYYSRLEQGQAANASPEVLDALASALRLDDAERRHLHDLAAGGRRRTASPRPAPERVTPATRQLVAALGDVPVVVLGRRGDVLAWNPPGHALYAGHLAPDRRLTNMARLVFLDAHTRDLYADWPAKARGVVATLRTTAGRHPDDPPLAALIGELSVKSPEFAAMWADHRVKTGGDAVYEMRHPLVGAIHVTQQTLRTADDQAVVVATTEPGSPSHAAMTLLVHGTATRSMQPTG</sequence>
<dbReference type="SUPFAM" id="SSF47413">
    <property type="entry name" value="lambda repressor-like DNA-binding domains"/>
    <property type="match status" value="1"/>
</dbReference>
<accession>A0A4V5V095</accession>
<organism evidence="3 4">
    <name type="scientific">Herbidospora galbida</name>
    <dbReference type="NCBI Taxonomy" id="2575442"/>
    <lineage>
        <taxon>Bacteria</taxon>
        <taxon>Bacillati</taxon>
        <taxon>Actinomycetota</taxon>
        <taxon>Actinomycetes</taxon>
        <taxon>Streptosporangiales</taxon>
        <taxon>Streptosporangiaceae</taxon>
        <taxon>Herbidospora</taxon>
    </lineage>
</organism>
<evidence type="ECO:0000256" key="1">
    <source>
        <dbReference type="SAM" id="MobiDB-lite"/>
    </source>
</evidence>
<dbReference type="InterPro" id="IPR041413">
    <property type="entry name" value="MLTR_LBD"/>
</dbReference>
<evidence type="ECO:0000259" key="2">
    <source>
        <dbReference type="PROSITE" id="PS50943"/>
    </source>
</evidence>
<dbReference type="SMART" id="SM00530">
    <property type="entry name" value="HTH_XRE"/>
    <property type="match status" value="1"/>
</dbReference>
<protein>
    <submittedName>
        <fullName evidence="3">Helix-turn-helix transcriptional regulator</fullName>
    </submittedName>
</protein>
<dbReference type="GO" id="GO:0003677">
    <property type="term" value="F:DNA binding"/>
    <property type="evidence" value="ECO:0007669"/>
    <property type="project" value="InterPro"/>
</dbReference>
<proteinExistence type="predicted"/>
<dbReference type="PANTHER" id="PTHR35010">
    <property type="entry name" value="BLL4672 PROTEIN-RELATED"/>
    <property type="match status" value="1"/>
</dbReference>
<feature type="region of interest" description="Disordered" evidence="1">
    <location>
        <begin position="88"/>
        <end position="108"/>
    </location>
</feature>
<dbReference type="Gene3D" id="1.10.260.40">
    <property type="entry name" value="lambda repressor-like DNA-binding domains"/>
    <property type="match status" value="1"/>
</dbReference>
<dbReference type="Pfam" id="PF17765">
    <property type="entry name" value="MLTR_LBD"/>
    <property type="match status" value="1"/>
</dbReference>
<dbReference type="RefSeq" id="WP_137248974.1">
    <property type="nucleotide sequence ID" value="NZ_SZQA01000022.1"/>
</dbReference>
<dbReference type="EMBL" id="SZQA01000022">
    <property type="protein sequence ID" value="TKK86203.1"/>
    <property type="molecule type" value="Genomic_DNA"/>
</dbReference>
<reference evidence="3 4" key="1">
    <citation type="submission" date="2019-04" db="EMBL/GenBank/DDBJ databases">
        <title>Herbidospora sp. NEAU-GS14.nov., a novel actinomycete isolated from soil.</title>
        <authorList>
            <person name="Han L."/>
        </authorList>
    </citation>
    <scope>NUCLEOTIDE SEQUENCE [LARGE SCALE GENOMIC DNA]</scope>
    <source>
        <strain evidence="3 4">NEAU-GS14</strain>
    </source>
</reference>
<evidence type="ECO:0000313" key="4">
    <source>
        <dbReference type="Proteomes" id="UP000308705"/>
    </source>
</evidence>
<gene>
    <name evidence="3" type="ORF">FDA94_22010</name>
</gene>
<evidence type="ECO:0000313" key="3">
    <source>
        <dbReference type="EMBL" id="TKK86203.1"/>
    </source>
</evidence>
<dbReference type="CDD" id="cd00093">
    <property type="entry name" value="HTH_XRE"/>
    <property type="match status" value="1"/>
</dbReference>
<dbReference type="OrthoDB" id="4336585at2"/>
<dbReference type="Pfam" id="PF13560">
    <property type="entry name" value="HTH_31"/>
    <property type="match status" value="1"/>
</dbReference>
<dbReference type="Proteomes" id="UP000308705">
    <property type="component" value="Unassembled WGS sequence"/>
</dbReference>
<dbReference type="InterPro" id="IPR001387">
    <property type="entry name" value="Cro/C1-type_HTH"/>
</dbReference>
<dbReference type="Gene3D" id="3.30.450.180">
    <property type="match status" value="1"/>
</dbReference>
<feature type="domain" description="HTH cro/C1-type" evidence="2">
    <location>
        <begin position="36"/>
        <end position="83"/>
    </location>
</feature>
<dbReference type="InterPro" id="IPR010982">
    <property type="entry name" value="Lambda_DNA-bd_dom_sf"/>
</dbReference>
<name>A0A4V5V095_9ACTN</name>
<comment type="caution">
    <text evidence="3">The sequence shown here is derived from an EMBL/GenBank/DDBJ whole genome shotgun (WGS) entry which is preliminary data.</text>
</comment>
<keyword evidence="4" id="KW-1185">Reference proteome</keyword>